<feature type="transmembrane region" description="Helical" evidence="5">
    <location>
        <begin position="71"/>
        <end position="88"/>
    </location>
</feature>
<keyword evidence="4 5" id="KW-0472">Membrane</keyword>
<dbReference type="AlphaFoldDB" id="A0A7G5FIG1"/>
<organism evidence="6 7">
    <name type="scientific">Corynebacterium hindlerae</name>
    <dbReference type="NCBI Taxonomy" id="699041"/>
    <lineage>
        <taxon>Bacteria</taxon>
        <taxon>Bacillati</taxon>
        <taxon>Actinomycetota</taxon>
        <taxon>Actinomycetes</taxon>
        <taxon>Mycobacteriales</taxon>
        <taxon>Corynebacteriaceae</taxon>
        <taxon>Corynebacterium</taxon>
    </lineage>
</organism>
<protein>
    <submittedName>
        <fullName evidence="6">Energy-coupling factor transporter transmembrane protein EcfT</fullName>
    </submittedName>
</protein>
<evidence type="ECO:0000256" key="4">
    <source>
        <dbReference type="ARBA" id="ARBA00023136"/>
    </source>
</evidence>
<name>A0A7G5FIG1_9CORY</name>
<comment type="subcellular location">
    <subcellularLocation>
        <location evidence="1">Membrane</location>
        <topology evidence="1">Multi-pass membrane protein</topology>
    </subcellularLocation>
</comment>
<dbReference type="Proteomes" id="UP000515570">
    <property type="component" value="Chromosome"/>
</dbReference>
<dbReference type="EMBL" id="CP059833">
    <property type="protein sequence ID" value="QMV86402.1"/>
    <property type="molecule type" value="Genomic_DNA"/>
</dbReference>
<proteinExistence type="predicted"/>
<keyword evidence="2 5" id="KW-0812">Transmembrane</keyword>
<evidence type="ECO:0000256" key="2">
    <source>
        <dbReference type="ARBA" id="ARBA00022692"/>
    </source>
</evidence>
<dbReference type="InterPro" id="IPR003339">
    <property type="entry name" value="ABC/ECF_trnsptr_transmembrane"/>
</dbReference>
<gene>
    <name evidence="6" type="ORF">HW450_01715</name>
</gene>
<reference evidence="6 7" key="1">
    <citation type="submission" date="2020-07" db="EMBL/GenBank/DDBJ databases">
        <title>non toxigenic Corynebacterium sp. nov from a clinical source.</title>
        <authorList>
            <person name="Bernier A.-M."/>
            <person name="Bernard K."/>
        </authorList>
    </citation>
    <scope>NUCLEOTIDE SEQUENCE [LARGE SCALE GENOMIC DNA]</scope>
    <source>
        <strain evidence="7">NML 93-0612</strain>
    </source>
</reference>
<keyword evidence="3 5" id="KW-1133">Transmembrane helix</keyword>
<evidence type="ECO:0000256" key="3">
    <source>
        <dbReference type="ARBA" id="ARBA00022989"/>
    </source>
</evidence>
<keyword evidence="7" id="KW-1185">Reference proteome</keyword>
<evidence type="ECO:0000313" key="7">
    <source>
        <dbReference type="Proteomes" id="UP000515570"/>
    </source>
</evidence>
<dbReference type="PANTHER" id="PTHR33514">
    <property type="entry name" value="PROTEIN ABCI12, CHLOROPLASTIC"/>
    <property type="match status" value="1"/>
</dbReference>
<dbReference type="GO" id="GO:0005886">
    <property type="term" value="C:plasma membrane"/>
    <property type="evidence" value="ECO:0007669"/>
    <property type="project" value="TreeGrafter"/>
</dbReference>
<accession>A0A7G5FIG1</accession>
<dbReference type="Pfam" id="PF02361">
    <property type="entry name" value="CbiQ"/>
    <property type="match status" value="1"/>
</dbReference>
<dbReference type="PANTHER" id="PTHR33514:SF13">
    <property type="entry name" value="PROTEIN ABCI12, CHLOROPLASTIC"/>
    <property type="match status" value="1"/>
</dbReference>
<evidence type="ECO:0000313" key="6">
    <source>
        <dbReference type="EMBL" id="QMV86402.1"/>
    </source>
</evidence>
<feature type="transmembrane region" description="Helical" evidence="5">
    <location>
        <begin position="26"/>
        <end position="59"/>
    </location>
</feature>
<evidence type="ECO:0000256" key="1">
    <source>
        <dbReference type="ARBA" id="ARBA00004141"/>
    </source>
</evidence>
<sequence>MMLAVPLGTYVPGTTVLHRIRPSWKLSFLVVFIIGTSMLVDTVPGALVTLCVPLIGYVIARVPIRIAWQQLWPAAPVLLALFAFQWWQLGLTRATVIVLVIYAAIAAATLLTLTTQISEMMDSLERGLAPTRRFGVPVDTIVLAISLTIRLIPLQLATVSEVLDARKARGVDFSIQALGTPVLIRSIKRARNIGDALVARGVGD</sequence>
<evidence type="ECO:0000256" key="5">
    <source>
        <dbReference type="SAM" id="Phobius"/>
    </source>
</evidence>
<dbReference type="CDD" id="cd16914">
    <property type="entry name" value="EcfT"/>
    <property type="match status" value="1"/>
</dbReference>
<feature type="transmembrane region" description="Helical" evidence="5">
    <location>
        <begin position="94"/>
        <end position="113"/>
    </location>
</feature>